<reference evidence="4 5" key="1">
    <citation type="journal article" date="2015" name="Genome Announc.">
        <title>Expanding the biotechnology potential of lactobacilli through comparative genomics of 213 strains and associated genera.</title>
        <authorList>
            <person name="Sun Z."/>
            <person name="Harris H.M."/>
            <person name="McCann A."/>
            <person name="Guo C."/>
            <person name="Argimon S."/>
            <person name="Zhang W."/>
            <person name="Yang X."/>
            <person name="Jeffery I.B."/>
            <person name="Cooney J.C."/>
            <person name="Kagawa T.F."/>
            <person name="Liu W."/>
            <person name="Song Y."/>
            <person name="Salvetti E."/>
            <person name="Wrobel A."/>
            <person name="Rasinkangas P."/>
            <person name="Parkhill J."/>
            <person name="Rea M.C."/>
            <person name="O'Sullivan O."/>
            <person name="Ritari J."/>
            <person name="Douillard F.P."/>
            <person name="Paul Ross R."/>
            <person name="Yang R."/>
            <person name="Briner A.E."/>
            <person name="Felis G.E."/>
            <person name="de Vos W.M."/>
            <person name="Barrangou R."/>
            <person name="Klaenhammer T.R."/>
            <person name="Caufield P.W."/>
            <person name="Cui Y."/>
            <person name="Zhang H."/>
            <person name="O'Toole P.W."/>
        </authorList>
    </citation>
    <scope>NUCLEOTIDE SEQUENCE [LARGE SCALE GENOMIC DNA]</scope>
    <source>
        <strain evidence="4 5">JCM 15530</strain>
    </source>
</reference>
<keyword evidence="2" id="KW-1282">Carboxysome</keyword>
<dbReference type="Proteomes" id="UP000050911">
    <property type="component" value="Unassembled WGS sequence"/>
</dbReference>
<gene>
    <name evidence="4" type="ORF">FC96_GL000516</name>
</gene>
<dbReference type="InterPro" id="IPR036677">
    <property type="entry name" value="EutN_CcmL_sf"/>
</dbReference>
<dbReference type="CDD" id="cd01614">
    <property type="entry name" value="EutN_CcmL"/>
    <property type="match status" value="1"/>
</dbReference>
<evidence type="ECO:0000256" key="3">
    <source>
        <dbReference type="ARBA" id="ARBA00024446"/>
    </source>
</evidence>
<dbReference type="SUPFAM" id="SSF159133">
    <property type="entry name" value="EutN/CcmL-like"/>
    <property type="match status" value="1"/>
</dbReference>
<evidence type="ECO:0000313" key="5">
    <source>
        <dbReference type="Proteomes" id="UP000050911"/>
    </source>
</evidence>
<organism evidence="4 5">
    <name type="scientific">Secundilactobacillus kimchicus JCM 15530</name>
    <dbReference type="NCBI Taxonomy" id="1302272"/>
    <lineage>
        <taxon>Bacteria</taxon>
        <taxon>Bacillati</taxon>
        <taxon>Bacillota</taxon>
        <taxon>Bacilli</taxon>
        <taxon>Lactobacillales</taxon>
        <taxon>Lactobacillaceae</taxon>
        <taxon>Secundilactobacillus</taxon>
    </lineage>
</organism>
<dbReference type="AlphaFoldDB" id="A0A0R1HKL9"/>
<keyword evidence="5" id="KW-1185">Reference proteome</keyword>
<evidence type="ECO:0000313" key="4">
    <source>
        <dbReference type="EMBL" id="KRK47246.1"/>
    </source>
</evidence>
<evidence type="ECO:0000256" key="2">
    <source>
        <dbReference type="ARBA" id="ARBA00023669"/>
    </source>
</evidence>
<dbReference type="InterPro" id="IPR004992">
    <property type="entry name" value="EutN_CcmL"/>
</dbReference>
<dbReference type="OrthoDB" id="196195at2"/>
<dbReference type="Gene3D" id="2.40.50.220">
    <property type="entry name" value="EutN/Ccml"/>
    <property type="match status" value="1"/>
</dbReference>
<dbReference type="STRING" id="1302272.FC96_GL000516"/>
<dbReference type="PATRIC" id="fig|1302272.5.peg.514"/>
<dbReference type="GO" id="GO:0031470">
    <property type="term" value="C:carboxysome"/>
    <property type="evidence" value="ECO:0007669"/>
    <property type="project" value="UniProtKB-SubCell"/>
</dbReference>
<evidence type="ECO:0000256" key="1">
    <source>
        <dbReference type="ARBA" id="ARBA00023587"/>
    </source>
</evidence>
<evidence type="ECO:0008006" key="6">
    <source>
        <dbReference type="Google" id="ProtNLM"/>
    </source>
</evidence>
<accession>A0A0R1HKL9</accession>
<comment type="caution">
    <text evidence="4">The sequence shown here is derived from an EMBL/GenBank/DDBJ whole genome shotgun (WGS) entry which is preliminary data.</text>
</comment>
<dbReference type="PANTHER" id="PTHR36539:SF1">
    <property type="entry name" value="BACTERIAL MICROCOMPARTMENT SHELL VERTEX PROTEIN EUTN"/>
    <property type="match status" value="1"/>
</dbReference>
<proteinExistence type="predicted"/>
<dbReference type="Pfam" id="PF03319">
    <property type="entry name" value="EutN_CcmL"/>
    <property type="match status" value="1"/>
</dbReference>
<dbReference type="PANTHER" id="PTHR36539">
    <property type="entry name" value="ETHANOLAMINE UTILIZATION PROTEIN EUTN"/>
    <property type="match status" value="1"/>
</dbReference>
<dbReference type="EMBL" id="AZCX01000010">
    <property type="protein sequence ID" value="KRK47246.1"/>
    <property type="molecule type" value="Genomic_DNA"/>
</dbReference>
<comment type="subcellular location">
    <subcellularLocation>
        <location evidence="1">Carboxysome</location>
    </subcellularLocation>
</comment>
<protein>
    <recommendedName>
        <fullName evidence="6">Ethanolamine utilization protein EutN</fullName>
    </recommendedName>
</protein>
<name>A0A0R1HKL9_9LACO</name>
<keyword evidence="3" id="KW-1283">Bacterial microcompartment</keyword>
<sequence length="92" mass="9744">MYMAKVVGSVVSTQKDKSLIGRKLMIVQPVDADGQASRAQEVAADTVGAGVGEYVLLVRGAGARRANHDVEKNERDVVDCAIVGIIDQFQTG</sequence>
<dbReference type="PROSITE" id="PS51932">
    <property type="entry name" value="BMV"/>
    <property type="match status" value="1"/>
</dbReference>